<name>A0A179T7M0_9BACI</name>
<dbReference type="Proteomes" id="UP000078534">
    <property type="component" value="Unassembled WGS sequence"/>
</dbReference>
<evidence type="ECO:0000256" key="1">
    <source>
        <dbReference type="PROSITE-ProRule" id="PRU00409"/>
    </source>
</evidence>
<feature type="domain" description="ATP-grasp" evidence="2">
    <location>
        <begin position="632"/>
        <end position="867"/>
    </location>
</feature>
<sequence>MDLMKERFWIESDKELLLQILNLNNVPSIELVDPKTCMYPIIGRKYGKHGGKDVSMIHTKEQAIDEGYDFYTKLYPIETEYCLEVEGLFIKGVELAFVQQAIFNEIPIRTASFGWEWREVDESSIPIEWKIMAIRALYVTGLTHGFVKIGVLPNESVVVLDINPSNKTFLEDIVEPKLPFSIGADIEFMLSCDHELLPASTFFPVDGDVGCDERQIEKDSGEYALVEIRPEKGESPQELYIHVKDLVEKASQMAPYENIEFLAGSMPFRGYQCGGHLHFGIPASLSLLRALDHYLAVPFALIEEPRTAKLRRRTNHGGLGRFRKKTYGFEYISLSSWLVDPKLTKSILCLAYLVAAHHHELQSEFLFHQTIQRAYYHANLPILKTLWPDIKTTLMNTSSYSKFESELVYLFEIIENGKCVHEASDMRQNWELTIPNQTYDTGLIIQIPKKIRQKYNLKEGDSTFVCAGKNMSPATIHAYPFSFRNSNMIQLSKSLRAKLTLPKDWNPKLVSAGGVITLGPIIGILAARPFDRQTTYFHHLFRLAKEKQMFVYVFEPKDINWDQQVIKGTTLDGEGIFPFPAVIYDRFLFRGKTNITYDIDEIRVKLQTLYKIPFLNPPALFQLTGNKWETHQLLLDKHEEYLPETRLIEHLTDLTEMLDRYGEVYIKPVLGGSMSKGVIRIIRRPTEILMFHLNTKTLQQFSREDELFEVISPLIERTPHLIQEGIRRKKYNGKNLEIRVYMQKNEKHTWFRTGMVTRLTSEEVMTEDLEVNLRLSKVMNNLYLDPTERRYMTNQLGKVSKKIVATVEQEIGSFGELAVDLCIDQYDSIKLLEINAKPDNLFSQIRAYKLRSLAGIRLLNYAASLAGYRDQ</sequence>
<proteinExistence type="predicted"/>
<dbReference type="AlphaFoldDB" id="A0A179T7M0"/>
<evidence type="ECO:0000313" key="4">
    <source>
        <dbReference type="Proteomes" id="UP000078534"/>
    </source>
</evidence>
<keyword evidence="1" id="KW-0067">ATP-binding</keyword>
<dbReference type="InterPro" id="IPR025681">
    <property type="entry name" value="COOH-NH2_lig"/>
</dbReference>
<dbReference type="GO" id="GO:0005524">
    <property type="term" value="F:ATP binding"/>
    <property type="evidence" value="ECO:0007669"/>
    <property type="project" value="UniProtKB-UniRule"/>
</dbReference>
<dbReference type="InterPro" id="IPR011761">
    <property type="entry name" value="ATP-grasp"/>
</dbReference>
<dbReference type="Pfam" id="PF14398">
    <property type="entry name" value="ATPgrasp_YheCD"/>
    <property type="match status" value="1"/>
</dbReference>
<evidence type="ECO:0000313" key="3">
    <source>
        <dbReference type="EMBL" id="OAS89400.1"/>
    </source>
</evidence>
<organism evidence="3 4">
    <name type="scientific">Metabacillus litoralis</name>
    <dbReference type="NCBI Taxonomy" id="152268"/>
    <lineage>
        <taxon>Bacteria</taxon>
        <taxon>Bacillati</taxon>
        <taxon>Bacillota</taxon>
        <taxon>Bacilli</taxon>
        <taxon>Bacillales</taxon>
        <taxon>Bacillaceae</taxon>
        <taxon>Metabacillus</taxon>
    </lineage>
</organism>
<gene>
    <name evidence="3" type="ORF">A6K24_02275</name>
</gene>
<dbReference type="GO" id="GO:0046872">
    <property type="term" value="F:metal ion binding"/>
    <property type="evidence" value="ECO:0007669"/>
    <property type="project" value="InterPro"/>
</dbReference>
<dbReference type="OrthoDB" id="2078085at2"/>
<dbReference type="EMBL" id="LWSG01000001">
    <property type="protein sequence ID" value="OAS89400.1"/>
    <property type="molecule type" value="Genomic_DNA"/>
</dbReference>
<reference evidence="4" key="1">
    <citation type="submission" date="2016-04" db="EMBL/GenBank/DDBJ databases">
        <authorList>
            <person name="Lyu Z."/>
            <person name="Lyu W."/>
        </authorList>
    </citation>
    <scope>NUCLEOTIDE SEQUENCE [LARGE SCALE GENOMIC DNA]</scope>
    <source>
        <strain evidence="4">C44</strain>
    </source>
</reference>
<evidence type="ECO:0000259" key="2">
    <source>
        <dbReference type="PROSITE" id="PS50975"/>
    </source>
</evidence>
<comment type="caution">
    <text evidence="3">The sequence shown here is derived from an EMBL/GenBank/DDBJ whole genome shotgun (WGS) entry which is preliminary data.</text>
</comment>
<keyword evidence="4" id="KW-1185">Reference proteome</keyword>
<keyword evidence="1" id="KW-0547">Nucleotide-binding</keyword>
<dbReference type="STRING" id="152268.A6K24_02275"/>
<dbReference type="InterPro" id="IPR026838">
    <property type="entry name" value="YheC/D"/>
</dbReference>
<dbReference type="Pfam" id="PF14395">
    <property type="entry name" value="COOH-NH2_lig"/>
    <property type="match status" value="1"/>
</dbReference>
<protein>
    <recommendedName>
        <fullName evidence="2">ATP-grasp domain-containing protein</fullName>
    </recommendedName>
</protein>
<dbReference type="PROSITE" id="PS50975">
    <property type="entry name" value="ATP_GRASP"/>
    <property type="match status" value="1"/>
</dbReference>
<dbReference type="SUPFAM" id="SSF56059">
    <property type="entry name" value="Glutathione synthetase ATP-binding domain-like"/>
    <property type="match status" value="1"/>
</dbReference>
<accession>A0A179T7M0</accession>